<dbReference type="Pfam" id="PF07963">
    <property type="entry name" value="N_methyl"/>
    <property type="match status" value="1"/>
</dbReference>
<proteinExistence type="predicted"/>
<dbReference type="PROSITE" id="PS00409">
    <property type="entry name" value="PROKAR_NTER_METHYL"/>
    <property type="match status" value="1"/>
</dbReference>
<dbReference type="InterPro" id="IPR045584">
    <property type="entry name" value="Pilin-like"/>
</dbReference>
<evidence type="ECO:0000313" key="4">
    <source>
        <dbReference type="EMBL" id="ANB61090.1"/>
    </source>
</evidence>
<keyword evidence="3" id="KW-1133">Transmembrane helix</keyword>
<dbReference type="GO" id="GO:0030420">
    <property type="term" value="P:establishment of competence for transformation"/>
    <property type="evidence" value="ECO:0007669"/>
    <property type="project" value="UniProtKB-KW"/>
</dbReference>
<evidence type="ECO:0000313" key="5">
    <source>
        <dbReference type="Proteomes" id="UP000076865"/>
    </source>
</evidence>
<dbReference type="Proteomes" id="UP000076865">
    <property type="component" value="Chromosome"/>
</dbReference>
<dbReference type="GO" id="GO:0009986">
    <property type="term" value="C:cell surface"/>
    <property type="evidence" value="ECO:0007669"/>
    <property type="project" value="UniProtKB-SubCell"/>
</dbReference>
<keyword evidence="5" id="KW-1185">Reference proteome</keyword>
<dbReference type="KEGG" id="aamy:GFC30_2888"/>
<evidence type="ECO:0000256" key="2">
    <source>
        <dbReference type="ARBA" id="ARBA00023287"/>
    </source>
</evidence>
<keyword evidence="3" id="KW-0812">Transmembrane</keyword>
<accession>A0A167TJP8</accession>
<evidence type="ECO:0008006" key="6">
    <source>
        <dbReference type="Google" id="ProtNLM"/>
    </source>
</evidence>
<gene>
    <name evidence="4" type="ORF">GFC30_2888</name>
</gene>
<comment type="subcellular location">
    <subcellularLocation>
        <location evidence="1">Cell surface</location>
    </subcellularLocation>
</comment>
<keyword evidence="2" id="KW-0178">Competence</keyword>
<dbReference type="RefSeq" id="WP_066326498.1">
    <property type="nucleotide sequence ID" value="NZ_CP015438.1"/>
</dbReference>
<sequence>MEKKKFIVLHRSKGFTLIEVLASIVILSTVATGIFLFFTNAMKYTTYNQGKTVAVNVARGVLAYMERLDFTALQQYVQTDMATTNKPYTEINASNCRSSLFESEQVCQAIFRPTINNIVYDETRLHVFVIPYNDTTQWDKFVQSPPTEFPASLKKKIAAETIENSDVNLQKYLLKIYVIVRWGDDDDQAEWLEGVIANETIR</sequence>
<dbReference type="InterPro" id="IPR012902">
    <property type="entry name" value="N_methyl_site"/>
</dbReference>
<protein>
    <recommendedName>
        <fullName evidence="6">Prepilin-type N-terminal cleavage/methylation domain protein</fullName>
    </recommendedName>
</protein>
<reference evidence="4 5" key="1">
    <citation type="journal article" date="2006" name="Syst. Appl. Microbiol.">
        <title>Anoxybacillus amylolyticus sp. nov., a thermophilic amylase producing bacterium isolated from Mount Rittmann (Antarctica).</title>
        <authorList>
            <person name="Poli A."/>
            <person name="Esposito E."/>
            <person name="Lama L."/>
            <person name="Orlando P."/>
            <person name="Nicolaus G."/>
            <person name="de Appolonia F."/>
            <person name="Gambacorta A."/>
            <person name="Nicolaus B."/>
        </authorList>
    </citation>
    <scope>NUCLEOTIDE SEQUENCE [LARGE SCALE GENOMIC DNA]</scope>
    <source>
        <strain evidence="4 5">DSM 15939</strain>
    </source>
</reference>
<dbReference type="SUPFAM" id="SSF54523">
    <property type="entry name" value="Pili subunits"/>
    <property type="match status" value="1"/>
</dbReference>
<dbReference type="NCBIfam" id="TIGR02532">
    <property type="entry name" value="IV_pilin_GFxxxE"/>
    <property type="match status" value="1"/>
</dbReference>
<dbReference type="PATRIC" id="fig|294699.3.peg.2976"/>
<evidence type="ECO:0000256" key="3">
    <source>
        <dbReference type="SAM" id="Phobius"/>
    </source>
</evidence>
<evidence type="ECO:0000256" key="1">
    <source>
        <dbReference type="ARBA" id="ARBA00004241"/>
    </source>
</evidence>
<organism evidence="4 5">
    <name type="scientific">Anoxybacteroides amylolyticum</name>
    <dbReference type="NCBI Taxonomy" id="294699"/>
    <lineage>
        <taxon>Bacteria</taxon>
        <taxon>Bacillati</taxon>
        <taxon>Bacillota</taxon>
        <taxon>Bacilli</taxon>
        <taxon>Bacillales</taxon>
        <taxon>Anoxybacillaceae</taxon>
        <taxon>Anoxybacteroides</taxon>
    </lineage>
</organism>
<keyword evidence="3" id="KW-0472">Membrane</keyword>
<name>A0A167TJP8_9BACL</name>
<dbReference type="AlphaFoldDB" id="A0A167TJP8"/>
<feature type="transmembrane region" description="Helical" evidence="3">
    <location>
        <begin position="20"/>
        <end position="38"/>
    </location>
</feature>
<dbReference type="OrthoDB" id="2456766at2"/>
<dbReference type="EMBL" id="CP015438">
    <property type="protein sequence ID" value="ANB61090.1"/>
    <property type="molecule type" value="Genomic_DNA"/>
</dbReference>